<evidence type="ECO:0000259" key="7">
    <source>
        <dbReference type="PROSITE" id="PS50850"/>
    </source>
</evidence>
<dbReference type="OrthoDB" id="194139at2759"/>
<keyword evidence="4 6" id="KW-0472">Membrane</keyword>
<feature type="domain" description="Major facilitator superfamily (MFS) profile" evidence="7">
    <location>
        <begin position="39"/>
        <end position="483"/>
    </location>
</feature>
<feature type="transmembrane region" description="Helical" evidence="6">
    <location>
        <begin position="159"/>
        <end position="182"/>
    </location>
</feature>
<dbReference type="PANTHER" id="PTHR23507">
    <property type="entry name" value="ZGC:174356"/>
    <property type="match status" value="1"/>
</dbReference>
<feature type="transmembrane region" description="Helical" evidence="6">
    <location>
        <begin position="334"/>
        <end position="352"/>
    </location>
</feature>
<feature type="transmembrane region" description="Helical" evidence="6">
    <location>
        <begin position="293"/>
        <end position="314"/>
    </location>
</feature>
<feature type="transmembrane region" description="Helical" evidence="6">
    <location>
        <begin position="97"/>
        <end position="118"/>
    </location>
</feature>
<dbReference type="GO" id="GO:0022857">
    <property type="term" value="F:transmembrane transporter activity"/>
    <property type="evidence" value="ECO:0007669"/>
    <property type="project" value="InterPro"/>
</dbReference>
<dbReference type="InterPro" id="IPR011701">
    <property type="entry name" value="MFS"/>
</dbReference>
<dbReference type="PANTHER" id="PTHR23507:SF1">
    <property type="entry name" value="FI18259P1-RELATED"/>
    <property type="match status" value="1"/>
</dbReference>
<feature type="transmembrane region" description="Helical" evidence="6">
    <location>
        <begin position="39"/>
        <end position="58"/>
    </location>
</feature>
<dbReference type="InterPro" id="IPR020846">
    <property type="entry name" value="MFS_dom"/>
</dbReference>
<name>A0A384K3G9_BOTFB</name>
<dbReference type="GO" id="GO:0016020">
    <property type="term" value="C:membrane"/>
    <property type="evidence" value="ECO:0007669"/>
    <property type="project" value="UniProtKB-SubCell"/>
</dbReference>
<feature type="region of interest" description="Disordered" evidence="5">
    <location>
        <begin position="1"/>
        <end position="25"/>
    </location>
</feature>
<keyword evidence="9" id="KW-1185">Reference proteome</keyword>
<evidence type="ECO:0000256" key="1">
    <source>
        <dbReference type="ARBA" id="ARBA00004141"/>
    </source>
</evidence>
<dbReference type="KEGG" id="bfu:BCIN_14g03470"/>
<evidence type="ECO:0000256" key="5">
    <source>
        <dbReference type="SAM" id="MobiDB-lite"/>
    </source>
</evidence>
<feature type="transmembrane region" description="Helical" evidence="6">
    <location>
        <begin position="194"/>
        <end position="213"/>
    </location>
</feature>
<sequence length="489" mass="52790">MMRGSRNQQGEEDVQTPFLQTSGIQDPPPFSVQGLRFKWLVWGLVGVLELTFETGLAMRTTPLIASYKEHLCAKTSRGVDTPIINCQRDHSIASELALILGVFQLLECLPMLLLSGIYGNMADKYGRRPILFLSYLGLVLSSMWTTGVVWLVPRMPLKLVWIGPVFTLIGGGASVSLAILMTSAAAVAPSTQRVSVFSFIHGTALVAAILGFGLSSATMASLGNYAAQLVGLALMSLALCLSLLLPTGEAAHPLASDPELDSTSEYTNILVSNRHAVIRSYNDLLQIRNTIPLLIAGFFATLGQRVQILILLYMPEQFSISFSEANTFIILDHVSNLLVLFIGLPLANVLILRWWNFNSRRKDIALALISSALSLAGALLLSFAPNVTAAFFGIIVFGTGIGLSSLLQSIFVGLFPLERAAFATTLISTIKSVGGTFSGPVYSYVFALSLDLDRVLQGLPFIVSAACFVIVASVLITMAKTPRVRRDIM</sequence>
<reference evidence="8 9" key="1">
    <citation type="journal article" date="2011" name="PLoS Genet.">
        <title>Genomic analysis of the necrotrophic fungal pathogens Sclerotinia sclerotiorum and Botrytis cinerea.</title>
        <authorList>
            <person name="Amselem J."/>
            <person name="Cuomo C.A."/>
            <person name="van Kan J.A."/>
            <person name="Viaud M."/>
            <person name="Benito E.P."/>
            <person name="Couloux A."/>
            <person name="Coutinho P.M."/>
            <person name="de Vries R.P."/>
            <person name="Dyer P.S."/>
            <person name="Fillinger S."/>
            <person name="Fournier E."/>
            <person name="Gout L."/>
            <person name="Hahn M."/>
            <person name="Kohn L."/>
            <person name="Lapalu N."/>
            <person name="Plummer K.M."/>
            <person name="Pradier J.M."/>
            <person name="Quevillon E."/>
            <person name="Sharon A."/>
            <person name="Simon A."/>
            <person name="ten Have A."/>
            <person name="Tudzynski B."/>
            <person name="Tudzynski P."/>
            <person name="Wincker P."/>
            <person name="Andrew M."/>
            <person name="Anthouard V."/>
            <person name="Beever R.E."/>
            <person name="Beffa R."/>
            <person name="Benoit I."/>
            <person name="Bouzid O."/>
            <person name="Brault B."/>
            <person name="Chen Z."/>
            <person name="Choquer M."/>
            <person name="Collemare J."/>
            <person name="Cotton P."/>
            <person name="Danchin E.G."/>
            <person name="Da Silva C."/>
            <person name="Gautier A."/>
            <person name="Giraud C."/>
            <person name="Giraud T."/>
            <person name="Gonzalez C."/>
            <person name="Grossetete S."/>
            <person name="Guldener U."/>
            <person name="Henrissat B."/>
            <person name="Howlett B.J."/>
            <person name="Kodira C."/>
            <person name="Kretschmer M."/>
            <person name="Lappartient A."/>
            <person name="Leroch M."/>
            <person name="Levis C."/>
            <person name="Mauceli E."/>
            <person name="Neuveglise C."/>
            <person name="Oeser B."/>
            <person name="Pearson M."/>
            <person name="Poulain J."/>
            <person name="Poussereau N."/>
            <person name="Quesneville H."/>
            <person name="Rascle C."/>
            <person name="Schumacher J."/>
            <person name="Segurens B."/>
            <person name="Sexton A."/>
            <person name="Silva E."/>
            <person name="Sirven C."/>
            <person name="Soanes D.M."/>
            <person name="Talbot N.J."/>
            <person name="Templeton M."/>
            <person name="Yandava C."/>
            <person name="Yarden O."/>
            <person name="Zeng Q."/>
            <person name="Rollins J.A."/>
            <person name="Lebrun M.H."/>
            <person name="Dickman M."/>
        </authorList>
    </citation>
    <scope>NUCLEOTIDE SEQUENCE [LARGE SCALE GENOMIC DNA]</scope>
    <source>
        <strain evidence="8 9">B05.10</strain>
    </source>
</reference>
<feature type="transmembrane region" description="Helical" evidence="6">
    <location>
        <begin position="459"/>
        <end position="479"/>
    </location>
</feature>
<dbReference type="PROSITE" id="PS50850">
    <property type="entry name" value="MFS"/>
    <property type="match status" value="1"/>
</dbReference>
<dbReference type="InterPro" id="IPR036259">
    <property type="entry name" value="MFS_trans_sf"/>
</dbReference>
<dbReference type="VEuPathDB" id="FungiDB:Bcin14g03470"/>
<organism evidence="8 9">
    <name type="scientific">Botryotinia fuckeliana (strain B05.10)</name>
    <name type="common">Noble rot fungus</name>
    <name type="synonym">Botrytis cinerea</name>
    <dbReference type="NCBI Taxonomy" id="332648"/>
    <lineage>
        <taxon>Eukaryota</taxon>
        <taxon>Fungi</taxon>
        <taxon>Dikarya</taxon>
        <taxon>Ascomycota</taxon>
        <taxon>Pezizomycotina</taxon>
        <taxon>Leotiomycetes</taxon>
        <taxon>Helotiales</taxon>
        <taxon>Sclerotiniaceae</taxon>
        <taxon>Botrytis</taxon>
    </lineage>
</organism>
<feature type="transmembrane region" description="Helical" evidence="6">
    <location>
        <begin position="130"/>
        <end position="153"/>
    </location>
</feature>
<dbReference type="Pfam" id="PF07690">
    <property type="entry name" value="MFS_1"/>
    <property type="match status" value="1"/>
</dbReference>
<evidence type="ECO:0000313" key="9">
    <source>
        <dbReference type="Proteomes" id="UP000001798"/>
    </source>
</evidence>
<gene>
    <name evidence="8" type="ORF">BCIN_14g03470</name>
</gene>
<protein>
    <recommendedName>
        <fullName evidence="7">Major facilitator superfamily (MFS) profile domain-containing protein</fullName>
    </recommendedName>
</protein>
<dbReference type="RefSeq" id="XP_024552984.1">
    <property type="nucleotide sequence ID" value="XM_024697169.1"/>
</dbReference>
<reference evidence="8 9" key="3">
    <citation type="journal article" date="2017" name="Mol. Plant Pathol.">
        <title>A gapless genome sequence of the fungus Botrytis cinerea.</title>
        <authorList>
            <person name="Van Kan J.A."/>
            <person name="Stassen J.H."/>
            <person name="Mosbach A."/>
            <person name="Van Der Lee T.A."/>
            <person name="Faino L."/>
            <person name="Farmer A.D."/>
            <person name="Papasotiriou D.G."/>
            <person name="Zhou S."/>
            <person name="Seidl M.F."/>
            <person name="Cottam E."/>
            <person name="Edel D."/>
            <person name="Hahn M."/>
            <person name="Schwartz D.C."/>
            <person name="Dietrich R.A."/>
            <person name="Widdison S."/>
            <person name="Scalliet G."/>
        </authorList>
    </citation>
    <scope>NUCLEOTIDE SEQUENCE [LARGE SCALE GENOMIC DNA]</scope>
    <source>
        <strain evidence="8 9">B05.10</strain>
    </source>
</reference>
<evidence type="ECO:0000256" key="3">
    <source>
        <dbReference type="ARBA" id="ARBA00022989"/>
    </source>
</evidence>
<feature type="transmembrane region" description="Helical" evidence="6">
    <location>
        <begin position="364"/>
        <end position="384"/>
    </location>
</feature>
<evidence type="ECO:0000256" key="2">
    <source>
        <dbReference type="ARBA" id="ARBA00022692"/>
    </source>
</evidence>
<dbReference type="EMBL" id="CP009818">
    <property type="protein sequence ID" value="ATZ57184.1"/>
    <property type="molecule type" value="Genomic_DNA"/>
</dbReference>
<comment type="subcellular location">
    <subcellularLocation>
        <location evidence="1">Membrane</location>
        <topology evidence="1">Multi-pass membrane protein</topology>
    </subcellularLocation>
</comment>
<reference evidence="8 9" key="2">
    <citation type="journal article" date="2012" name="Eukaryot. Cell">
        <title>Genome update of Botrytis cinerea strains B05.10 and T4.</title>
        <authorList>
            <person name="Staats M."/>
            <person name="van Kan J.A."/>
        </authorList>
    </citation>
    <scope>NUCLEOTIDE SEQUENCE [LARGE SCALE GENOMIC DNA]</scope>
    <source>
        <strain evidence="8 9">B05.10</strain>
    </source>
</reference>
<feature type="transmembrane region" description="Helical" evidence="6">
    <location>
        <begin position="390"/>
        <end position="415"/>
    </location>
</feature>
<evidence type="ECO:0000256" key="6">
    <source>
        <dbReference type="SAM" id="Phobius"/>
    </source>
</evidence>
<feature type="transmembrane region" description="Helical" evidence="6">
    <location>
        <begin position="225"/>
        <end position="245"/>
    </location>
</feature>
<evidence type="ECO:0000256" key="4">
    <source>
        <dbReference type="ARBA" id="ARBA00023136"/>
    </source>
</evidence>
<evidence type="ECO:0000313" key="8">
    <source>
        <dbReference type="EMBL" id="ATZ57184.1"/>
    </source>
</evidence>
<dbReference type="Proteomes" id="UP000001798">
    <property type="component" value="Chromosome 14"/>
</dbReference>
<keyword evidence="2 6" id="KW-0812">Transmembrane</keyword>
<proteinExistence type="predicted"/>
<accession>A0A384K3G9</accession>
<dbReference type="Gene3D" id="1.20.1250.20">
    <property type="entry name" value="MFS general substrate transporter like domains"/>
    <property type="match status" value="1"/>
</dbReference>
<dbReference type="SUPFAM" id="SSF103473">
    <property type="entry name" value="MFS general substrate transporter"/>
    <property type="match status" value="1"/>
</dbReference>
<dbReference type="GeneID" id="5429977"/>
<dbReference type="AlphaFoldDB" id="A0A384K3G9"/>
<keyword evidence="3 6" id="KW-1133">Transmembrane helix</keyword>
<feature type="transmembrane region" description="Helical" evidence="6">
    <location>
        <begin position="422"/>
        <end position="447"/>
    </location>
</feature>